<dbReference type="SMART" id="SM00342">
    <property type="entry name" value="HTH_ARAC"/>
    <property type="match status" value="1"/>
</dbReference>
<dbReference type="Proteomes" id="UP000502248">
    <property type="component" value="Chromosome"/>
</dbReference>
<evidence type="ECO:0000259" key="4">
    <source>
        <dbReference type="PROSITE" id="PS01124"/>
    </source>
</evidence>
<dbReference type="GO" id="GO:0043565">
    <property type="term" value="F:sequence-specific DNA binding"/>
    <property type="evidence" value="ECO:0007669"/>
    <property type="project" value="InterPro"/>
</dbReference>
<gene>
    <name evidence="5" type="ORF">HH215_27980</name>
</gene>
<dbReference type="PANTHER" id="PTHR43280:SF34">
    <property type="entry name" value="ARAC-FAMILY TRANSCRIPTIONAL REGULATOR"/>
    <property type="match status" value="1"/>
</dbReference>
<dbReference type="SUPFAM" id="SSF46689">
    <property type="entry name" value="Homeodomain-like"/>
    <property type="match status" value="2"/>
</dbReference>
<dbReference type="InterPro" id="IPR003313">
    <property type="entry name" value="AraC-bd"/>
</dbReference>
<keyword evidence="2" id="KW-0238">DNA-binding</keyword>
<dbReference type="PANTHER" id="PTHR43280">
    <property type="entry name" value="ARAC-FAMILY TRANSCRIPTIONAL REGULATOR"/>
    <property type="match status" value="1"/>
</dbReference>
<proteinExistence type="predicted"/>
<keyword evidence="3" id="KW-0804">Transcription</keyword>
<protein>
    <submittedName>
        <fullName evidence="5">AraC family transcriptional regulator</fullName>
    </submittedName>
</protein>
<dbReference type="InterPro" id="IPR018060">
    <property type="entry name" value="HTH_AraC"/>
</dbReference>
<evidence type="ECO:0000256" key="2">
    <source>
        <dbReference type="ARBA" id="ARBA00023125"/>
    </source>
</evidence>
<accession>A0A7Z2ZQ40</accession>
<dbReference type="AlphaFoldDB" id="A0A7Z2ZQ40"/>
<keyword evidence="1" id="KW-0805">Transcription regulation</keyword>
<evidence type="ECO:0000256" key="1">
    <source>
        <dbReference type="ARBA" id="ARBA00023015"/>
    </source>
</evidence>
<evidence type="ECO:0000313" key="6">
    <source>
        <dbReference type="Proteomes" id="UP000502248"/>
    </source>
</evidence>
<reference evidence="5 6" key="1">
    <citation type="submission" date="2020-04" db="EMBL/GenBank/DDBJ databases">
        <title>Genome sequencing of novel species.</title>
        <authorList>
            <person name="Heo J."/>
            <person name="Kim S.-J."/>
            <person name="Kim J.-S."/>
            <person name="Hong S.-B."/>
            <person name="Kwon S.-W."/>
        </authorList>
    </citation>
    <scope>NUCLEOTIDE SEQUENCE [LARGE SCALE GENOMIC DNA]</scope>
    <source>
        <strain evidence="5 6">MFER-1</strain>
    </source>
</reference>
<dbReference type="GO" id="GO:0003700">
    <property type="term" value="F:DNA-binding transcription factor activity"/>
    <property type="evidence" value="ECO:0007669"/>
    <property type="project" value="InterPro"/>
</dbReference>
<name>A0A7Z2ZQ40_9BACL</name>
<dbReference type="InterPro" id="IPR037923">
    <property type="entry name" value="HTH-like"/>
</dbReference>
<dbReference type="InterPro" id="IPR014710">
    <property type="entry name" value="RmlC-like_jellyroll"/>
</dbReference>
<organism evidence="5 6">
    <name type="scientific">Cohnella herbarum</name>
    <dbReference type="NCBI Taxonomy" id="2728023"/>
    <lineage>
        <taxon>Bacteria</taxon>
        <taxon>Bacillati</taxon>
        <taxon>Bacillota</taxon>
        <taxon>Bacilli</taxon>
        <taxon>Bacillales</taxon>
        <taxon>Paenibacillaceae</taxon>
        <taxon>Cohnella</taxon>
    </lineage>
</organism>
<feature type="domain" description="HTH araC/xylS-type" evidence="4">
    <location>
        <begin position="179"/>
        <end position="277"/>
    </location>
</feature>
<dbReference type="Gene3D" id="1.10.10.60">
    <property type="entry name" value="Homeodomain-like"/>
    <property type="match status" value="2"/>
</dbReference>
<dbReference type="InterPro" id="IPR018062">
    <property type="entry name" value="HTH_AraC-typ_CS"/>
</dbReference>
<evidence type="ECO:0000256" key="3">
    <source>
        <dbReference type="ARBA" id="ARBA00023163"/>
    </source>
</evidence>
<dbReference type="PROSITE" id="PS01124">
    <property type="entry name" value="HTH_ARAC_FAMILY_2"/>
    <property type="match status" value="1"/>
</dbReference>
<evidence type="ECO:0000313" key="5">
    <source>
        <dbReference type="EMBL" id="QJD86632.1"/>
    </source>
</evidence>
<dbReference type="KEGG" id="cheb:HH215_27980"/>
<dbReference type="PROSITE" id="PS00041">
    <property type="entry name" value="HTH_ARAC_FAMILY_1"/>
    <property type="match status" value="1"/>
</dbReference>
<dbReference type="InterPro" id="IPR009057">
    <property type="entry name" value="Homeodomain-like_sf"/>
</dbReference>
<dbReference type="Pfam" id="PF12833">
    <property type="entry name" value="HTH_18"/>
    <property type="match status" value="1"/>
</dbReference>
<keyword evidence="6" id="KW-1185">Reference proteome</keyword>
<sequence>MKNQDIPERLLNDQHMDSLSSFRMYQHTLDRTIDTHWHQFYELALVLSGTGIHSINGAPLRMGRGHVFLLTPADFHRIDPDPGQTLRLYNLIFTERMISDKLAGHLFERSNAYHCEYGQEEFTEAEREFERILSESAEWREHGDIIVQGCIERLLVDLSRSCPPSEKEEAVLPVHPSIRKALVYLQHHFRSPLLLEDVARLAGLSANYFSESFAKQTGLTFQAYVRDMRLQFAKSLVSATDLPITEICYASGFNTLAYFERAFKTRYRVSPGNLRRLEADLAGTVGV</sequence>
<dbReference type="RefSeq" id="WP_169282881.1">
    <property type="nucleotide sequence ID" value="NZ_CP051680.1"/>
</dbReference>
<dbReference type="SUPFAM" id="SSF51215">
    <property type="entry name" value="Regulatory protein AraC"/>
    <property type="match status" value="1"/>
</dbReference>
<dbReference type="Gene3D" id="2.60.120.10">
    <property type="entry name" value="Jelly Rolls"/>
    <property type="match status" value="1"/>
</dbReference>
<dbReference type="EMBL" id="CP051680">
    <property type="protein sequence ID" value="QJD86632.1"/>
    <property type="molecule type" value="Genomic_DNA"/>
</dbReference>
<dbReference type="Pfam" id="PF02311">
    <property type="entry name" value="AraC_binding"/>
    <property type="match status" value="1"/>
</dbReference>